<dbReference type="Proteomes" id="UP000054785">
    <property type="component" value="Unassembled WGS sequence"/>
</dbReference>
<protein>
    <submittedName>
        <fullName evidence="1">Coiled-coil protein</fullName>
    </submittedName>
</protein>
<keyword evidence="2" id="KW-1185">Reference proteome</keyword>
<organism evidence="1 2">
    <name type="scientific">Legionella geestiana</name>
    <dbReference type="NCBI Taxonomy" id="45065"/>
    <lineage>
        <taxon>Bacteria</taxon>
        <taxon>Pseudomonadati</taxon>
        <taxon>Pseudomonadota</taxon>
        <taxon>Gammaproteobacteria</taxon>
        <taxon>Legionellales</taxon>
        <taxon>Legionellaceae</taxon>
        <taxon>Legionella</taxon>
    </lineage>
</organism>
<reference evidence="1 2" key="1">
    <citation type="submission" date="2015-11" db="EMBL/GenBank/DDBJ databases">
        <title>Genomic analysis of 38 Legionella species identifies large and diverse effector repertoires.</title>
        <authorList>
            <person name="Burstein D."/>
            <person name="Amaro F."/>
            <person name="Zusman T."/>
            <person name="Lifshitz Z."/>
            <person name="Cohen O."/>
            <person name="Gilbert J.A."/>
            <person name="Pupko T."/>
            <person name="Shuman H.A."/>
            <person name="Segal G."/>
        </authorList>
    </citation>
    <scope>NUCLEOTIDE SEQUENCE [LARGE SCALE GENOMIC DNA]</scope>
    <source>
        <strain evidence="1 2">ATCC 49504</strain>
    </source>
</reference>
<dbReference type="EMBL" id="LNYC01000044">
    <property type="protein sequence ID" value="KTC99671.1"/>
    <property type="molecule type" value="Genomic_DNA"/>
</dbReference>
<evidence type="ECO:0000313" key="1">
    <source>
        <dbReference type="EMBL" id="KTC99671.1"/>
    </source>
</evidence>
<dbReference type="PATRIC" id="fig|45065.4.peg.1249"/>
<dbReference type="AlphaFoldDB" id="A0A0W0TVF8"/>
<accession>A0A0W0TVF8</accession>
<gene>
    <name evidence="1" type="ORF">Lgee_1163</name>
</gene>
<evidence type="ECO:0000313" key="2">
    <source>
        <dbReference type="Proteomes" id="UP000054785"/>
    </source>
</evidence>
<dbReference type="OrthoDB" id="5651185at2"/>
<dbReference type="RefSeq" id="WP_051551067.1">
    <property type="nucleotide sequence ID" value="NZ_CAAAHN010000007.1"/>
</dbReference>
<dbReference type="STRING" id="45065.Lgee_1163"/>
<comment type="caution">
    <text evidence="1">The sequence shown here is derived from an EMBL/GenBank/DDBJ whole genome shotgun (WGS) entry which is preliminary data.</text>
</comment>
<proteinExistence type="predicted"/>
<name>A0A0W0TVF8_9GAMM</name>
<sequence length="1015" mass="114889">MPKSAFRERIELAVKPHHENRPTLIGKARGPHAGMLVHGHYQTEYQLPKGDSLRIIANHHQRFPQIILRTRNAELVRRLPGRRESSLVANAIAHINAYCLRSDHYVEERTPLQLQKYAIAKRAVERLQKLLPRERAIAPFHFRAQEALRRKVIRVIEKARDANILLANHPTVSEGELRDILYSARQNAQQFTFNVQQRVTRADQMDFEEREQRTIIWDSNSHIGQNRAALEDALRVIISTYNLNPSPSLKKIPANRFERFAQYFVTLWENAREWADYHAKEQKPEQSHTSVDKDTWREEYVHPWFKLHGHSQQTYDSLEALAHALGGTRPLLFERREQACSAVNYGCDGDWGMLPGERAFLLRVNNTVKRFAFGELPQGRVFLLPDGEDLLELASLSEKHLYLFERIRLRIKAIITQIPVAMRRLYTILRDYVMHDLHNAFEAHVEAGHPKLEPEPAPPPAPNLEHLQTILREQGILSPTETLEDFAKNALKNYRVARPDHPGMHARYTNPAHRMFGVFRHFSDFFVDTSERNPVIGTLAMAVYFYGAGAIMAPKALTALLTKLQLHGLIKAIGPTQDMARWMSHGTLSEAISAAMTYWQGVIMVGSIDEFITGAITLIKDDPVEVAMVVSLALSMGKGICTAIPRFEDEMGSFPWINYFFLGVKGGAAIYDTIMHPGEDWLLGTLRWLLRGGLIAAELLIAPFVEWKRHGFARGFLSGWLKSFGLFLQTLKQIVHAGFDLLLAICTIPFREISAMALHVPFRGITAVLTMSLGALGNLREIGNALDYFANRPGSWNYFEGFHPSRLYGFVNPMERLPGHPVLKVLTFIPMLLVSPVFDVFKNLFILPLVDTGSLTVRLLLTLTNPLARFIAYTAGALLKASGFLWDSSAGFLLRHLADGITLTANAVDGLAGKARQWVLSEIEAIRSMLYYQAFVQSAIEVTPEAARHLETPQALWQLPEESSHGLVQKMLGTECRTPTLQAENPLHHTFLRTDEDDDEVKVTSPRMDEGLQPA</sequence>